<gene>
    <name evidence="2" type="ORF">Ddye_013280</name>
</gene>
<dbReference type="PANTHER" id="PTHR35546">
    <property type="entry name" value="F-BOX PROTEIN INTERACTION DOMAIN PROTEIN-RELATED"/>
    <property type="match status" value="1"/>
</dbReference>
<evidence type="ECO:0000313" key="3">
    <source>
        <dbReference type="Proteomes" id="UP001280121"/>
    </source>
</evidence>
<proteinExistence type="predicted"/>
<reference evidence="2" key="1">
    <citation type="journal article" date="2023" name="Plant J.">
        <title>Genome sequences and population genomics provide insights into the demographic history, inbreeding, and mutation load of two 'living fossil' tree species of Dipteronia.</title>
        <authorList>
            <person name="Feng Y."/>
            <person name="Comes H.P."/>
            <person name="Chen J."/>
            <person name="Zhu S."/>
            <person name="Lu R."/>
            <person name="Zhang X."/>
            <person name="Li P."/>
            <person name="Qiu J."/>
            <person name="Olsen K.M."/>
            <person name="Qiu Y."/>
        </authorList>
    </citation>
    <scope>NUCLEOTIDE SEQUENCE</scope>
    <source>
        <strain evidence="2">KIB01</strain>
    </source>
</reference>
<dbReference type="NCBIfam" id="TIGR01640">
    <property type="entry name" value="F_box_assoc_1"/>
    <property type="match status" value="1"/>
</dbReference>
<dbReference type="InterPro" id="IPR017451">
    <property type="entry name" value="F-box-assoc_interact_dom"/>
</dbReference>
<dbReference type="Pfam" id="PF08268">
    <property type="entry name" value="FBA_3"/>
    <property type="match status" value="1"/>
</dbReference>
<sequence length="211" mass="24023">MPYRECAIPYFKGKRTRISVKRSSISAMEFSFFFLLTYDIFENVFENLVSDDGCRPGRRNKRNRNYCVYNPTTKQYTVLPPLPVSNGVFRAILGVNLAYDPSKSPDYKVICVRNSDSLREGNYQIEIYSSKTGPWRKSGGTFIAPADINFSLGVFWNGAIHWISNWGNNSLYFDADEEKLHEMSMPAVPAGCGALLCSMFMRWRETTPVGS</sequence>
<name>A0AAE0CJG9_9ROSI</name>
<dbReference type="Proteomes" id="UP001280121">
    <property type="component" value="Unassembled WGS sequence"/>
</dbReference>
<evidence type="ECO:0000259" key="1">
    <source>
        <dbReference type="Pfam" id="PF08268"/>
    </source>
</evidence>
<protein>
    <recommendedName>
        <fullName evidence="1">F-box associated beta-propeller type 3 domain-containing protein</fullName>
    </recommendedName>
</protein>
<comment type="caution">
    <text evidence="2">The sequence shown here is derived from an EMBL/GenBank/DDBJ whole genome shotgun (WGS) entry which is preliminary data.</text>
</comment>
<feature type="domain" description="F-box associated beta-propeller type 3" evidence="1">
    <location>
        <begin position="62"/>
        <end position="187"/>
    </location>
</feature>
<dbReference type="AlphaFoldDB" id="A0AAE0CJG9"/>
<dbReference type="InterPro" id="IPR055290">
    <property type="entry name" value="At3g26010-like"/>
</dbReference>
<dbReference type="PANTHER" id="PTHR35546:SF130">
    <property type="entry name" value="EXPRESSED PROTEIN"/>
    <property type="match status" value="1"/>
</dbReference>
<accession>A0AAE0CJG9</accession>
<dbReference type="EMBL" id="JANJYI010000004">
    <property type="protein sequence ID" value="KAK2653424.1"/>
    <property type="molecule type" value="Genomic_DNA"/>
</dbReference>
<dbReference type="InterPro" id="IPR013187">
    <property type="entry name" value="F-box-assoc_dom_typ3"/>
</dbReference>
<organism evidence="2 3">
    <name type="scientific">Dipteronia dyeriana</name>
    <dbReference type="NCBI Taxonomy" id="168575"/>
    <lineage>
        <taxon>Eukaryota</taxon>
        <taxon>Viridiplantae</taxon>
        <taxon>Streptophyta</taxon>
        <taxon>Embryophyta</taxon>
        <taxon>Tracheophyta</taxon>
        <taxon>Spermatophyta</taxon>
        <taxon>Magnoliopsida</taxon>
        <taxon>eudicotyledons</taxon>
        <taxon>Gunneridae</taxon>
        <taxon>Pentapetalae</taxon>
        <taxon>rosids</taxon>
        <taxon>malvids</taxon>
        <taxon>Sapindales</taxon>
        <taxon>Sapindaceae</taxon>
        <taxon>Hippocastanoideae</taxon>
        <taxon>Acereae</taxon>
        <taxon>Dipteronia</taxon>
    </lineage>
</organism>
<keyword evidence="3" id="KW-1185">Reference proteome</keyword>
<evidence type="ECO:0000313" key="2">
    <source>
        <dbReference type="EMBL" id="KAK2653424.1"/>
    </source>
</evidence>